<feature type="chain" id="PRO_5001515673" evidence="1">
    <location>
        <begin position="23"/>
        <end position="81"/>
    </location>
</feature>
<evidence type="ECO:0000256" key="1">
    <source>
        <dbReference type="SAM" id="SignalP"/>
    </source>
</evidence>
<protein>
    <submittedName>
        <fullName evidence="2">Putative secreted protein</fullName>
    </submittedName>
</protein>
<proteinExistence type="evidence at transcript level"/>
<keyword evidence="1" id="KW-0732">Signal</keyword>
<feature type="signal peptide" evidence="1">
    <location>
        <begin position="1"/>
        <end position="22"/>
    </location>
</feature>
<name>A0A023F1L5_TRIIF</name>
<evidence type="ECO:0000313" key="2">
    <source>
        <dbReference type="EMBL" id="JAC15412.1"/>
    </source>
</evidence>
<accession>A0A023F1L5</accession>
<reference evidence="2" key="1">
    <citation type="journal article" date="2014" name="PLoS Negl. Trop. Dis.">
        <title>An updated insight into the Sialotranscriptome of Triatoma infestans: developmental stage and geographic variations.</title>
        <authorList>
            <person name="Schwarz A."/>
            <person name="Medrano-Mercado N."/>
            <person name="Schaub G.A."/>
            <person name="Struchiner C.J."/>
            <person name="Bargues M.D."/>
            <person name="Levy M.Z."/>
            <person name="Ribeiro J.M."/>
        </authorList>
    </citation>
    <scope>NUCLEOTIDE SEQUENCE</scope>
    <source>
        <strain evidence="2">Chile</strain>
        <tissue evidence="2">Salivary glands</tissue>
    </source>
</reference>
<dbReference type="AlphaFoldDB" id="A0A023F1L5"/>
<dbReference type="EMBL" id="GBBI01003300">
    <property type="protein sequence ID" value="JAC15412.1"/>
    <property type="molecule type" value="mRNA"/>
</dbReference>
<organism evidence="2">
    <name type="scientific">Triatoma infestans</name>
    <name type="common">Assassin bug</name>
    <dbReference type="NCBI Taxonomy" id="30076"/>
    <lineage>
        <taxon>Eukaryota</taxon>
        <taxon>Metazoa</taxon>
        <taxon>Ecdysozoa</taxon>
        <taxon>Arthropoda</taxon>
        <taxon>Hexapoda</taxon>
        <taxon>Insecta</taxon>
        <taxon>Pterygota</taxon>
        <taxon>Neoptera</taxon>
        <taxon>Paraneoptera</taxon>
        <taxon>Hemiptera</taxon>
        <taxon>Heteroptera</taxon>
        <taxon>Panheteroptera</taxon>
        <taxon>Cimicomorpha</taxon>
        <taxon>Reduviidae</taxon>
        <taxon>Triatominae</taxon>
        <taxon>Triatoma</taxon>
    </lineage>
</organism>
<sequence>MVHQMVAAMVDLPLVMVRQTVAAVLQVSMEAVIQMDDHLDPMGHLTAMEVAMEATEVAMEATEVAMEVAMEAMEVVMEAMV</sequence>
<feature type="non-terminal residue" evidence="2">
    <location>
        <position position="81"/>
    </location>
</feature>